<dbReference type="EMBL" id="JBHZOL010000094">
    <property type="protein sequence ID" value="MFE4107839.1"/>
    <property type="molecule type" value="Genomic_DNA"/>
</dbReference>
<dbReference type="SUPFAM" id="SSF54106">
    <property type="entry name" value="LysM domain"/>
    <property type="match status" value="2"/>
</dbReference>
<keyword evidence="5" id="KW-1185">Reference proteome</keyword>
<dbReference type="PROSITE" id="PS51782">
    <property type="entry name" value="LYSM"/>
    <property type="match status" value="2"/>
</dbReference>
<dbReference type="Proteomes" id="UP001600165">
    <property type="component" value="Unassembled WGS sequence"/>
</dbReference>
<dbReference type="InterPro" id="IPR050570">
    <property type="entry name" value="Cell_wall_metabolism_enzyme"/>
</dbReference>
<evidence type="ECO:0000313" key="4">
    <source>
        <dbReference type="EMBL" id="MFE4107839.1"/>
    </source>
</evidence>
<dbReference type="InterPro" id="IPR016047">
    <property type="entry name" value="M23ase_b-sheet_dom"/>
</dbReference>
<dbReference type="Pfam" id="PF01551">
    <property type="entry name" value="Peptidase_M23"/>
    <property type="match status" value="1"/>
</dbReference>
<evidence type="ECO:0000256" key="1">
    <source>
        <dbReference type="SAM" id="Coils"/>
    </source>
</evidence>
<dbReference type="Gene3D" id="3.10.350.10">
    <property type="entry name" value="LysM domain"/>
    <property type="match status" value="2"/>
</dbReference>
<dbReference type="SUPFAM" id="SSF51261">
    <property type="entry name" value="Duplicated hybrid motif"/>
    <property type="match status" value="1"/>
</dbReference>
<organism evidence="4 5">
    <name type="scientific">Almyronema epifaneia S1</name>
    <dbReference type="NCBI Taxonomy" id="2991925"/>
    <lineage>
        <taxon>Bacteria</taxon>
        <taxon>Bacillati</taxon>
        <taxon>Cyanobacteriota</taxon>
        <taxon>Cyanophyceae</taxon>
        <taxon>Nodosilineales</taxon>
        <taxon>Nodosilineaceae</taxon>
        <taxon>Almyronema</taxon>
        <taxon>Almyronema epifaneia</taxon>
    </lineage>
</organism>
<feature type="domain" description="LysM" evidence="3">
    <location>
        <begin position="330"/>
        <end position="374"/>
    </location>
</feature>
<dbReference type="CDD" id="cd12797">
    <property type="entry name" value="M23_peptidase"/>
    <property type="match status" value="1"/>
</dbReference>
<reference evidence="4 5" key="1">
    <citation type="submission" date="2024-10" db="EMBL/GenBank/DDBJ databases">
        <authorList>
            <person name="Ratan Roy A."/>
            <person name="Morales Sandoval P.H."/>
            <person name="De Los Santos Villalobos S."/>
            <person name="Chakraborty S."/>
            <person name="Mukherjee J."/>
        </authorList>
    </citation>
    <scope>NUCLEOTIDE SEQUENCE [LARGE SCALE GENOMIC DNA]</scope>
    <source>
        <strain evidence="4 5">S1</strain>
    </source>
</reference>
<dbReference type="SMART" id="SM00257">
    <property type="entry name" value="LysM"/>
    <property type="match status" value="2"/>
</dbReference>
<evidence type="ECO:0000313" key="5">
    <source>
        <dbReference type="Proteomes" id="UP001600165"/>
    </source>
</evidence>
<dbReference type="InterPro" id="IPR018392">
    <property type="entry name" value="LysM"/>
</dbReference>
<dbReference type="CDD" id="cd00118">
    <property type="entry name" value="LysM"/>
    <property type="match status" value="2"/>
</dbReference>
<protein>
    <submittedName>
        <fullName evidence="4">Peptidoglycan DD-metalloendopeptidase family protein</fullName>
    </submittedName>
</protein>
<accession>A0ABW6IHZ2</accession>
<dbReference type="Gene3D" id="2.70.70.10">
    <property type="entry name" value="Glucose Permease (Domain IIA)"/>
    <property type="match status" value="1"/>
</dbReference>
<dbReference type="PANTHER" id="PTHR21666:SF270">
    <property type="entry name" value="MUREIN HYDROLASE ACTIVATOR ENVC"/>
    <property type="match status" value="1"/>
</dbReference>
<gene>
    <name evidence="4" type="ORF">ACFVKH_16250</name>
</gene>
<feature type="compositionally biased region" description="Low complexity" evidence="2">
    <location>
        <begin position="200"/>
        <end position="211"/>
    </location>
</feature>
<dbReference type="PANTHER" id="PTHR21666">
    <property type="entry name" value="PEPTIDASE-RELATED"/>
    <property type="match status" value="1"/>
</dbReference>
<feature type="coiled-coil region" evidence="1">
    <location>
        <begin position="146"/>
        <end position="173"/>
    </location>
</feature>
<evidence type="ECO:0000256" key="2">
    <source>
        <dbReference type="SAM" id="MobiDB-lite"/>
    </source>
</evidence>
<feature type="compositionally biased region" description="Polar residues" evidence="2">
    <location>
        <begin position="220"/>
        <end position="229"/>
    </location>
</feature>
<evidence type="ECO:0000259" key="3">
    <source>
        <dbReference type="PROSITE" id="PS51782"/>
    </source>
</evidence>
<comment type="caution">
    <text evidence="4">The sequence shown here is derived from an EMBL/GenBank/DDBJ whole genome shotgun (WGS) entry which is preliminary data.</text>
</comment>
<keyword evidence="1" id="KW-0175">Coiled coil</keyword>
<feature type="compositionally biased region" description="Polar residues" evidence="2">
    <location>
        <begin position="281"/>
        <end position="296"/>
    </location>
</feature>
<proteinExistence type="predicted"/>
<dbReference type="InterPro" id="IPR036779">
    <property type="entry name" value="LysM_dom_sf"/>
</dbReference>
<feature type="region of interest" description="Disordered" evidence="2">
    <location>
        <begin position="200"/>
        <end position="246"/>
    </location>
</feature>
<dbReference type="RefSeq" id="WP_377966942.1">
    <property type="nucleotide sequence ID" value="NZ_JBHZOL010000094.1"/>
</dbReference>
<name>A0ABW6IHZ2_9CYAN</name>
<dbReference type="Pfam" id="PF01476">
    <property type="entry name" value="LysM"/>
    <property type="match status" value="2"/>
</dbReference>
<dbReference type="InterPro" id="IPR011055">
    <property type="entry name" value="Dup_hybrid_motif"/>
</dbReference>
<sequence>MIGLALSMGASGALLPRQDQAAAAEVPAARFSLPTVPLALRIASMPGLGTTVAMATPQAAAYHTVAAGQTLWQIAQIHGVDVGEIEAANGVTQDTVLQVGQVLRVPVAATNRQPQAPLELALADEAPQLSQAQVLSASAEQDAQLKAQQDEALQTLNQKRDELSAVLSQVEAEAQFESEIAAQEGVPVIAKASPENALESSVGSSASSAETESVERLSKQPLSLDSSESVDVALEASPELSPVDPLTTATDETWQFESGLSLQPSAADQVETDESAAAASPNVTPQSLASSPAQSWETPAVEAPLVPTAEIAETVTALPAPIAVVPTAAQTYEIRSGDTVASIARDYGISASELADFNGITDPNFIVAGNVLAVPQQSLSPQTDNDALAAATPSVFQPEVEAADGVNPRLARLQATVIHRVDPADLLNKLRQQPTVAEIDDVAATAEASETPELAEAASDPYVANLLANVEVARQIQASQPEVPEVALGTVEASTRAVVPLNPEFSNRGSEPESPSLPNTLPQVEQAQLFAAAPLGSEVYAPLNPTPTGRVVSPAMPALPAADEFLPETPSHFNGYAWPTTGVLTSGYGWRWGRMHQGLDIAGPVGTPVMAAAPGVVERSGWNSGGYGNLVEIRHPDGSMTRYAHNSRLLVTPGQQVAQGQQIAEMGSTGYSTGPHLHFEIHLPGQGTVNPIAFLPSR</sequence>
<feature type="region of interest" description="Disordered" evidence="2">
    <location>
        <begin position="261"/>
        <end position="296"/>
    </location>
</feature>
<feature type="domain" description="LysM" evidence="3">
    <location>
        <begin position="61"/>
        <end position="105"/>
    </location>
</feature>